<keyword evidence="2" id="KW-1185">Reference proteome</keyword>
<reference evidence="1 2" key="1">
    <citation type="submission" date="2019-11" db="EMBL/GenBank/DDBJ databases">
        <title>Whole genome sequence of Oryza granulata.</title>
        <authorList>
            <person name="Li W."/>
        </authorList>
    </citation>
    <scope>NUCLEOTIDE SEQUENCE [LARGE SCALE GENOMIC DNA]</scope>
    <source>
        <strain evidence="2">cv. Menghai</strain>
        <tissue evidence="1">Leaf</tissue>
    </source>
</reference>
<gene>
    <name evidence="1" type="ORF">E2562_022620</name>
</gene>
<sequence length="150" mass="16260">MAILRLVHRLMTCSCSQAPTLTSTSSSATSTATLISYVHGLSLFADLDDIVVADSATELRSHCKLLVSDIHGDLSYLHGLSLFADLDIILATNTANEPRSRRKLLVSNIRDLPALDLDDRLIADAAIYLDEVLRAIHDLAHPAPVESITL</sequence>
<protein>
    <submittedName>
        <fullName evidence="1">Uncharacterized protein</fullName>
    </submittedName>
</protein>
<evidence type="ECO:0000313" key="2">
    <source>
        <dbReference type="Proteomes" id="UP000479710"/>
    </source>
</evidence>
<dbReference type="EMBL" id="SPHZ02000008">
    <property type="protein sequence ID" value="KAF0902990.1"/>
    <property type="molecule type" value="Genomic_DNA"/>
</dbReference>
<proteinExistence type="predicted"/>
<name>A0A6G1CS97_9ORYZ</name>
<organism evidence="1 2">
    <name type="scientific">Oryza meyeriana var. granulata</name>
    <dbReference type="NCBI Taxonomy" id="110450"/>
    <lineage>
        <taxon>Eukaryota</taxon>
        <taxon>Viridiplantae</taxon>
        <taxon>Streptophyta</taxon>
        <taxon>Embryophyta</taxon>
        <taxon>Tracheophyta</taxon>
        <taxon>Spermatophyta</taxon>
        <taxon>Magnoliopsida</taxon>
        <taxon>Liliopsida</taxon>
        <taxon>Poales</taxon>
        <taxon>Poaceae</taxon>
        <taxon>BOP clade</taxon>
        <taxon>Oryzoideae</taxon>
        <taxon>Oryzeae</taxon>
        <taxon>Oryzinae</taxon>
        <taxon>Oryza</taxon>
        <taxon>Oryza meyeriana</taxon>
    </lineage>
</organism>
<dbReference type="Proteomes" id="UP000479710">
    <property type="component" value="Unassembled WGS sequence"/>
</dbReference>
<evidence type="ECO:0000313" key="1">
    <source>
        <dbReference type="EMBL" id="KAF0902990.1"/>
    </source>
</evidence>
<comment type="caution">
    <text evidence="1">The sequence shown here is derived from an EMBL/GenBank/DDBJ whole genome shotgun (WGS) entry which is preliminary data.</text>
</comment>
<dbReference type="AlphaFoldDB" id="A0A6G1CS97"/>
<accession>A0A6G1CS97</accession>